<proteinExistence type="inferred from homology"/>
<keyword evidence="3 4" id="KW-0546">Nucleotide metabolism</keyword>
<reference evidence="5 6" key="1">
    <citation type="journal article" date="2017" name="Int. J. Syst. Evol. Microbiol.">
        <title>Marinicauda algicola sp. nov., isolated from a marine red alga Rhodosorus marinus.</title>
        <authorList>
            <person name="Jeong S.E."/>
            <person name="Jeon S.H."/>
            <person name="Chun B.H."/>
            <person name="Kim D.W."/>
            <person name="Jeon C.O."/>
        </authorList>
    </citation>
    <scope>NUCLEOTIDE SEQUENCE [LARGE SCALE GENOMIC DNA]</scope>
    <source>
        <strain evidence="5 6">JCM 31718</strain>
    </source>
</reference>
<keyword evidence="6" id="KW-1185">Reference proteome</keyword>
<accession>A0A4S2H1G7</accession>
<dbReference type="Proteomes" id="UP000308054">
    <property type="component" value="Unassembled WGS sequence"/>
</dbReference>
<organism evidence="5 6">
    <name type="scientific">Marinicauda algicola</name>
    <dbReference type="NCBI Taxonomy" id="2029849"/>
    <lineage>
        <taxon>Bacteria</taxon>
        <taxon>Pseudomonadati</taxon>
        <taxon>Pseudomonadota</taxon>
        <taxon>Alphaproteobacteria</taxon>
        <taxon>Maricaulales</taxon>
        <taxon>Maricaulaceae</taxon>
        <taxon>Marinicauda</taxon>
    </lineage>
</organism>
<evidence type="ECO:0000313" key="5">
    <source>
        <dbReference type="EMBL" id="TGY89022.1"/>
    </source>
</evidence>
<gene>
    <name evidence="5" type="ORF">E5163_07780</name>
</gene>
<name>A0A4S2H1G7_9PROT</name>
<comment type="catalytic activity">
    <reaction evidence="4">
        <text>a ribonucleoside 5'-triphosphate + H2O = a ribonucleoside 5'-phosphate + diphosphate + H(+)</text>
        <dbReference type="Rhea" id="RHEA:23996"/>
        <dbReference type="ChEBI" id="CHEBI:15377"/>
        <dbReference type="ChEBI" id="CHEBI:15378"/>
        <dbReference type="ChEBI" id="CHEBI:33019"/>
        <dbReference type="ChEBI" id="CHEBI:58043"/>
        <dbReference type="ChEBI" id="CHEBI:61557"/>
        <dbReference type="EC" id="3.6.1.9"/>
    </reaction>
</comment>
<comment type="subcellular location">
    <subcellularLocation>
        <location evidence="4">Cytoplasm</location>
    </subcellularLocation>
</comment>
<evidence type="ECO:0000256" key="1">
    <source>
        <dbReference type="ARBA" id="ARBA00001968"/>
    </source>
</evidence>
<feature type="active site" description="Proton acceptor" evidence="4">
    <location>
        <position position="70"/>
    </location>
</feature>
<dbReference type="PANTHER" id="PTHR43213">
    <property type="entry name" value="BIFUNCTIONAL DTTP/UTP PYROPHOSPHATASE/METHYLTRANSFERASE PROTEIN-RELATED"/>
    <property type="match status" value="1"/>
</dbReference>
<protein>
    <recommendedName>
        <fullName evidence="4">Nucleoside triphosphate pyrophosphatase</fullName>
        <ecNumber evidence="4">3.6.1.9</ecNumber>
    </recommendedName>
    <alternativeName>
        <fullName evidence="4">Nucleotide pyrophosphatase</fullName>
        <shortName evidence="4">Nucleotide PPase</shortName>
    </alternativeName>
</protein>
<comment type="cofactor">
    <cofactor evidence="1 4">
        <name>a divalent metal cation</name>
        <dbReference type="ChEBI" id="CHEBI:60240"/>
    </cofactor>
</comment>
<evidence type="ECO:0000256" key="4">
    <source>
        <dbReference type="HAMAP-Rule" id="MF_00528"/>
    </source>
</evidence>
<dbReference type="PANTHER" id="PTHR43213:SF5">
    <property type="entry name" value="BIFUNCTIONAL DTTP_UTP PYROPHOSPHATASE_METHYLTRANSFERASE PROTEIN-RELATED"/>
    <property type="match status" value="1"/>
</dbReference>
<comment type="similarity">
    <text evidence="4">Belongs to the Maf family.</text>
</comment>
<dbReference type="EMBL" id="SRXW01000002">
    <property type="protein sequence ID" value="TGY89022.1"/>
    <property type="molecule type" value="Genomic_DNA"/>
</dbReference>
<dbReference type="CDD" id="cd00555">
    <property type="entry name" value="Maf"/>
    <property type="match status" value="1"/>
</dbReference>
<comment type="caution">
    <text evidence="5">The sequence shown here is derived from an EMBL/GenBank/DDBJ whole genome shotgun (WGS) entry which is preliminary data.</text>
</comment>
<dbReference type="HAMAP" id="MF_00528">
    <property type="entry name" value="Maf"/>
    <property type="match status" value="1"/>
</dbReference>
<dbReference type="RefSeq" id="WP_135995560.1">
    <property type="nucleotide sequence ID" value="NZ_CP071057.1"/>
</dbReference>
<dbReference type="PIRSF" id="PIRSF006305">
    <property type="entry name" value="Maf"/>
    <property type="match status" value="1"/>
</dbReference>
<dbReference type="Gene3D" id="3.90.950.10">
    <property type="match status" value="1"/>
</dbReference>
<dbReference type="EC" id="3.6.1.9" evidence="4"/>
<keyword evidence="2 4" id="KW-0378">Hydrolase</keyword>
<dbReference type="SUPFAM" id="SSF52972">
    <property type="entry name" value="ITPase-like"/>
    <property type="match status" value="1"/>
</dbReference>
<dbReference type="OrthoDB" id="9813962at2"/>
<dbReference type="InterPro" id="IPR029001">
    <property type="entry name" value="ITPase-like_fam"/>
</dbReference>
<evidence type="ECO:0000256" key="3">
    <source>
        <dbReference type="ARBA" id="ARBA00023080"/>
    </source>
</evidence>
<keyword evidence="4" id="KW-0963">Cytoplasm</keyword>
<dbReference type="GO" id="GO:0005737">
    <property type="term" value="C:cytoplasm"/>
    <property type="evidence" value="ECO:0007669"/>
    <property type="project" value="UniProtKB-SubCell"/>
</dbReference>
<dbReference type="InterPro" id="IPR003697">
    <property type="entry name" value="Maf-like"/>
</dbReference>
<comment type="catalytic activity">
    <reaction evidence="4">
        <text>a 2'-deoxyribonucleoside 5'-triphosphate + H2O = a 2'-deoxyribonucleoside 5'-phosphate + diphosphate + H(+)</text>
        <dbReference type="Rhea" id="RHEA:44644"/>
        <dbReference type="ChEBI" id="CHEBI:15377"/>
        <dbReference type="ChEBI" id="CHEBI:15378"/>
        <dbReference type="ChEBI" id="CHEBI:33019"/>
        <dbReference type="ChEBI" id="CHEBI:61560"/>
        <dbReference type="ChEBI" id="CHEBI:65317"/>
        <dbReference type="EC" id="3.6.1.9"/>
    </reaction>
</comment>
<comment type="function">
    <text evidence="4">Nucleoside triphosphate pyrophosphatase. May have a dual role in cell division arrest and in preventing the incorporation of modified nucleotides into cellular nucleic acids.</text>
</comment>
<evidence type="ECO:0000256" key="2">
    <source>
        <dbReference type="ARBA" id="ARBA00022801"/>
    </source>
</evidence>
<dbReference type="Pfam" id="PF02545">
    <property type="entry name" value="Maf"/>
    <property type="match status" value="1"/>
</dbReference>
<evidence type="ECO:0000313" key="6">
    <source>
        <dbReference type="Proteomes" id="UP000308054"/>
    </source>
</evidence>
<sequence length="193" mass="20856">MTLILASGSASRRAILQSAGIDFEVDPADLDEDALKAGFAGDLGDLALRLAEEKALAVSRRRPGLVLGADQVLDHDGRLFDKAKSVEEAEAKLRALRGRTHWLKGAIAAARDGDIIWRHRSACRMVMRDFSDAFLSDYLARAGDILTKGVGAYAYEGLGAQLFERVEGDYHAVLGLDLLPVLALLREQGEAPV</sequence>
<dbReference type="GO" id="GO:0009117">
    <property type="term" value="P:nucleotide metabolic process"/>
    <property type="evidence" value="ECO:0007669"/>
    <property type="project" value="UniProtKB-KW"/>
</dbReference>
<dbReference type="AlphaFoldDB" id="A0A4S2H1G7"/>
<dbReference type="GO" id="GO:0047429">
    <property type="term" value="F:nucleoside triphosphate diphosphatase activity"/>
    <property type="evidence" value="ECO:0007669"/>
    <property type="project" value="UniProtKB-EC"/>
</dbReference>
<comment type="caution">
    <text evidence="4">Lacks conserved residue(s) required for the propagation of feature annotation.</text>
</comment>